<sequence>MMHKNKKLVGENRKVEGKHNYLTEEAKLLFRTILAEVHFLHEDGKCPKKITKSDIFVKNGRAELKGVDLCKKEDTMILQNYKEVYEIIMETVFQQHSNDIPDDVMHTFNEITDYGY</sequence>
<evidence type="ECO:0008006" key="3">
    <source>
        <dbReference type="Google" id="ProtNLM"/>
    </source>
</evidence>
<organism evidence="1">
    <name type="scientific">Oryza punctata</name>
    <name type="common">Red rice</name>
    <dbReference type="NCBI Taxonomy" id="4537"/>
    <lineage>
        <taxon>Eukaryota</taxon>
        <taxon>Viridiplantae</taxon>
        <taxon>Streptophyta</taxon>
        <taxon>Embryophyta</taxon>
        <taxon>Tracheophyta</taxon>
        <taxon>Spermatophyta</taxon>
        <taxon>Magnoliopsida</taxon>
        <taxon>Liliopsida</taxon>
        <taxon>Poales</taxon>
        <taxon>Poaceae</taxon>
        <taxon>BOP clade</taxon>
        <taxon>Oryzoideae</taxon>
        <taxon>Oryzeae</taxon>
        <taxon>Oryzinae</taxon>
        <taxon>Oryza</taxon>
    </lineage>
</organism>
<reference evidence="1" key="2">
    <citation type="submission" date="2018-05" db="EMBL/GenBank/DDBJ databases">
        <title>OpunRS2 (Oryza punctata Reference Sequence Version 2).</title>
        <authorList>
            <person name="Zhang J."/>
            <person name="Kudrna D."/>
            <person name="Lee S."/>
            <person name="Talag J."/>
            <person name="Welchert J."/>
            <person name="Wing R.A."/>
        </authorList>
    </citation>
    <scope>NUCLEOTIDE SEQUENCE [LARGE SCALE GENOMIC DNA]</scope>
</reference>
<keyword evidence="2" id="KW-1185">Reference proteome</keyword>
<dbReference type="AlphaFoldDB" id="A0A0E0JYU8"/>
<dbReference type="EnsemblPlants" id="OPUNC02G11980.1">
    <property type="protein sequence ID" value="OPUNC02G11980.1"/>
    <property type="gene ID" value="OPUNC02G11980"/>
</dbReference>
<evidence type="ECO:0000313" key="2">
    <source>
        <dbReference type="Proteomes" id="UP000026962"/>
    </source>
</evidence>
<evidence type="ECO:0000313" key="1">
    <source>
        <dbReference type="EnsemblPlants" id="OPUNC02G11980.1"/>
    </source>
</evidence>
<protein>
    <recommendedName>
        <fullName evidence="3">Protein kinase domain-containing protein</fullName>
    </recommendedName>
</protein>
<proteinExistence type="predicted"/>
<dbReference type="Proteomes" id="UP000026962">
    <property type="component" value="Chromosome 2"/>
</dbReference>
<accession>A0A0E0JYU8</accession>
<name>A0A0E0JYU8_ORYPU</name>
<reference evidence="1" key="1">
    <citation type="submission" date="2015-04" db="UniProtKB">
        <authorList>
            <consortium name="EnsemblPlants"/>
        </authorList>
    </citation>
    <scope>IDENTIFICATION</scope>
</reference>
<dbReference type="HOGENOM" id="CLU_2100887_0_0_1"/>
<dbReference type="Gramene" id="OPUNC02G11980.1">
    <property type="protein sequence ID" value="OPUNC02G11980.1"/>
    <property type="gene ID" value="OPUNC02G11980"/>
</dbReference>